<dbReference type="AlphaFoldDB" id="G9YGW2"/>
<sequence length="107" mass="12796">MAEVRRRRPGRRKTVRRRRPKRRETSVYKRIIIGILIIGGLFLLNRLYLLWEIHGDMEATVKQEEELTEENRALKAEKDKLIDPEELINRARTQFGLVKQGEIPYKQ</sequence>
<dbReference type="RefSeq" id="WP_006789868.1">
    <property type="nucleotide sequence ID" value="NZ_JH417580.1"/>
</dbReference>
<dbReference type="InterPro" id="IPR007060">
    <property type="entry name" value="FtsL/DivIC"/>
</dbReference>
<dbReference type="EMBL" id="AGCJ01000030">
    <property type="protein sequence ID" value="EHM41660.1"/>
    <property type="molecule type" value="Genomic_DNA"/>
</dbReference>
<keyword evidence="2" id="KW-1133">Transmembrane helix</keyword>
<name>G9YGW2_9FIRM</name>
<dbReference type="eggNOG" id="COG2919">
    <property type="taxonomic scope" value="Bacteria"/>
</dbReference>
<evidence type="ECO:0000313" key="4">
    <source>
        <dbReference type="Proteomes" id="UP000005481"/>
    </source>
</evidence>
<feature type="region of interest" description="Disordered" evidence="1">
    <location>
        <begin position="1"/>
        <end position="23"/>
    </location>
</feature>
<reference evidence="3 4" key="1">
    <citation type="submission" date="2011-08" db="EMBL/GenBank/DDBJ databases">
        <authorList>
            <person name="Weinstock G."/>
            <person name="Sodergren E."/>
            <person name="Clifton S."/>
            <person name="Fulton L."/>
            <person name="Fulton B."/>
            <person name="Courtney L."/>
            <person name="Fronick C."/>
            <person name="Harrison M."/>
            <person name="Strong C."/>
            <person name="Farmer C."/>
            <person name="Delahaunty K."/>
            <person name="Markovic C."/>
            <person name="Hall O."/>
            <person name="Minx P."/>
            <person name="Tomlinson C."/>
            <person name="Mitreva M."/>
            <person name="Hou S."/>
            <person name="Chen J."/>
            <person name="Wollam A."/>
            <person name="Pepin K.H."/>
            <person name="Johnson M."/>
            <person name="Bhonagiri V."/>
            <person name="Zhang X."/>
            <person name="Suruliraj S."/>
            <person name="Warren W."/>
            <person name="Chinwalla A."/>
            <person name="Mardis E.R."/>
            <person name="Wilson R.K."/>
        </authorList>
    </citation>
    <scope>NUCLEOTIDE SEQUENCE [LARGE SCALE GENOMIC DNA]</scope>
    <source>
        <strain evidence="3 4">F0357</strain>
    </source>
</reference>
<feature type="transmembrane region" description="Helical" evidence="2">
    <location>
        <begin position="27"/>
        <end position="48"/>
    </location>
</feature>
<dbReference type="OrthoDB" id="9815382at2"/>
<gene>
    <name evidence="3" type="ORF">HMPREF0080_00882</name>
</gene>
<evidence type="ECO:0000256" key="2">
    <source>
        <dbReference type="SAM" id="Phobius"/>
    </source>
</evidence>
<keyword evidence="4" id="KW-1185">Reference proteome</keyword>
<dbReference type="Pfam" id="PF04977">
    <property type="entry name" value="DivIC"/>
    <property type="match status" value="1"/>
</dbReference>
<proteinExistence type="predicted"/>
<comment type="caution">
    <text evidence="3">The sequence shown here is derived from an EMBL/GenBank/DDBJ whole genome shotgun (WGS) entry which is preliminary data.</text>
</comment>
<protein>
    <submittedName>
        <fullName evidence="3">Septum formation initiator</fullName>
    </submittedName>
</protein>
<dbReference type="Proteomes" id="UP000005481">
    <property type="component" value="Unassembled WGS sequence"/>
</dbReference>
<evidence type="ECO:0000313" key="3">
    <source>
        <dbReference type="EMBL" id="EHM41660.1"/>
    </source>
</evidence>
<keyword evidence="2" id="KW-0812">Transmembrane</keyword>
<accession>G9YGW2</accession>
<evidence type="ECO:0000256" key="1">
    <source>
        <dbReference type="SAM" id="MobiDB-lite"/>
    </source>
</evidence>
<organism evidence="3 4">
    <name type="scientific">Anaeroglobus geminatus F0357</name>
    <dbReference type="NCBI Taxonomy" id="861450"/>
    <lineage>
        <taxon>Bacteria</taxon>
        <taxon>Bacillati</taxon>
        <taxon>Bacillota</taxon>
        <taxon>Negativicutes</taxon>
        <taxon>Veillonellales</taxon>
        <taxon>Veillonellaceae</taxon>
        <taxon>Anaeroglobus</taxon>
    </lineage>
</organism>
<dbReference type="STRING" id="861450.HMPREF0080_00882"/>
<feature type="compositionally biased region" description="Basic residues" evidence="1">
    <location>
        <begin position="1"/>
        <end position="22"/>
    </location>
</feature>
<keyword evidence="2" id="KW-0472">Membrane</keyword>
<dbReference type="HOGENOM" id="CLU_134863_4_2_9"/>